<comment type="caution">
    <text evidence="3">The sequence shown here is derived from an EMBL/GenBank/DDBJ whole genome shotgun (WGS) entry which is preliminary data.</text>
</comment>
<evidence type="ECO:0000256" key="2">
    <source>
        <dbReference type="ARBA" id="ARBA00022679"/>
    </source>
</evidence>
<dbReference type="SUPFAM" id="SSF53335">
    <property type="entry name" value="S-adenosyl-L-methionine-dependent methyltransferases"/>
    <property type="match status" value="1"/>
</dbReference>
<protein>
    <recommendedName>
        <fullName evidence="5">SAM-dependent methyltransferase</fullName>
    </recommendedName>
</protein>
<name>A0A4R4TSL5_9ACTN</name>
<dbReference type="Gene3D" id="3.40.50.12710">
    <property type="match status" value="1"/>
</dbReference>
<dbReference type="EMBL" id="SMKI01000061">
    <property type="protein sequence ID" value="TDC77129.1"/>
    <property type="molecule type" value="Genomic_DNA"/>
</dbReference>
<sequence length="335" mass="34839">MRVSGIPEGIPDDRPEGWRVATERALYGPGGFFVSQAPAAHFRTAVHASSLFAGAVAELLLRVDAALGGPPALALVDVGAGRGELAAGVLAALPAEPAARLRVYAVERAPRPAGLDPRVAWRAAPPAGATGLLFANEWLDNVPLDVAEVDDSGVARHVLVTPDGAERPGPPVRGADADWLRRWWPLDGAPPGTRAEIGLPRDVAWAGARSSLARGLAVAVDYAHTRDRRPPLGTLTGYRDGREVRPVPDGGCDLTAHVALDACAGPDATLLTQRAALRALGVDGARPPLEAASRDPAGYLRRLARAGEAAELTDPAGLGGFSWLVEPVGIRNPLT</sequence>
<evidence type="ECO:0008006" key="5">
    <source>
        <dbReference type="Google" id="ProtNLM"/>
    </source>
</evidence>
<accession>A0A4R4TSL5</accession>
<dbReference type="OrthoDB" id="4856867at2"/>
<dbReference type="PANTHER" id="PTHR12049:SF7">
    <property type="entry name" value="PROTEIN ARGININE METHYLTRANSFERASE NDUFAF7, MITOCHONDRIAL"/>
    <property type="match status" value="1"/>
</dbReference>
<dbReference type="AlphaFoldDB" id="A0A4R4TSL5"/>
<dbReference type="Proteomes" id="UP000295345">
    <property type="component" value="Unassembled WGS sequence"/>
</dbReference>
<keyword evidence="2" id="KW-0808">Transferase</keyword>
<dbReference type="GO" id="GO:0032259">
    <property type="term" value="P:methylation"/>
    <property type="evidence" value="ECO:0007669"/>
    <property type="project" value="UniProtKB-KW"/>
</dbReference>
<reference evidence="3 4" key="1">
    <citation type="submission" date="2019-03" db="EMBL/GenBank/DDBJ databases">
        <title>Draft genome sequences of novel Actinobacteria.</title>
        <authorList>
            <person name="Sahin N."/>
            <person name="Ay H."/>
            <person name="Saygin H."/>
        </authorList>
    </citation>
    <scope>NUCLEOTIDE SEQUENCE [LARGE SCALE GENOMIC DNA]</scope>
    <source>
        <strain evidence="3 4">DSM 41900</strain>
    </source>
</reference>
<dbReference type="InterPro" id="IPR029063">
    <property type="entry name" value="SAM-dependent_MTases_sf"/>
</dbReference>
<organism evidence="3 4">
    <name type="scientific">Streptomyces hainanensis</name>
    <dbReference type="NCBI Taxonomy" id="402648"/>
    <lineage>
        <taxon>Bacteria</taxon>
        <taxon>Bacillati</taxon>
        <taxon>Actinomycetota</taxon>
        <taxon>Actinomycetes</taxon>
        <taxon>Kitasatosporales</taxon>
        <taxon>Streptomycetaceae</taxon>
        <taxon>Streptomyces</taxon>
    </lineage>
</organism>
<dbReference type="PANTHER" id="PTHR12049">
    <property type="entry name" value="PROTEIN ARGININE METHYLTRANSFERASE NDUFAF7, MITOCHONDRIAL"/>
    <property type="match status" value="1"/>
</dbReference>
<evidence type="ECO:0000313" key="4">
    <source>
        <dbReference type="Proteomes" id="UP000295345"/>
    </source>
</evidence>
<dbReference type="InterPro" id="IPR003788">
    <property type="entry name" value="NDUFAF7"/>
</dbReference>
<dbReference type="GO" id="GO:0035243">
    <property type="term" value="F:protein-arginine omega-N symmetric methyltransferase activity"/>
    <property type="evidence" value="ECO:0007669"/>
    <property type="project" value="TreeGrafter"/>
</dbReference>
<keyword evidence="1" id="KW-0489">Methyltransferase</keyword>
<proteinExistence type="predicted"/>
<evidence type="ECO:0000256" key="1">
    <source>
        <dbReference type="ARBA" id="ARBA00022603"/>
    </source>
</evidence>
<dbReference type="Pfam" id="PF02636">
    <property type="entry name" value="Methyltransf_28"/>
    <property type="match status" value="1"/>
</dbReference>
<keyword evidence="4" id="KW-1185">Reference proteome</keyword>
<gene>
    <name evidence="3" type="ORF">E1283_08105</name>
</gene>
<evidence type="ECO:0000313" key="3">
    <source>
        <dbReference type="EMBL" id="TDC77129.1"/>
    </source>
</evidence>
<dbReference type="InterPro" id="IPR038375">
    <property type="entry name" value="NDUFAF7_sf"/>
</dbReference>